<gene>
    <name evidence="1" type="ORF">RND81_04G078400</name>
</gene>
<dbReference type="Proteomes" id="UP001443914">
    <property type="component" value="Unassembled WGS sequence"/>
</dbReference>
<keyword evidence="2" id="KW-1185">Reference proteome</keyword>
<proteinExistence type="predicted"/>
<accession>A0AAW1LDK3</accession>
<dbReference type="Gene3D" id="1.25.40.20">
    <property type="entry name" value="Ankyrin repeat-containing domain"/>
    <property type="match status" value="1"/>
</dbReference>
<dbReference type="InterPro" id="IPR036770">
    <property type="entry name" value="Ankyrin_rpt-contain_sf"/>
</dbReference>
<name>A0AAW1LDK3_SAPOF</name>
<evidence type="ECO:0000313" key="1">
    <source>
        <dbReference type="EMBL" id="KAK9733609.1"/>
    </source>
</evidence>
<organism evidence="1 2">
    <name type="scientific">Saponaria officinalis</name>
    <name type="common">Common soapwort</name>
    <name type="synonym">Lychnis saponaria</name>
    <dbReference type="NCBI Taxonomy" id="3572"/>
    <lineage>
        <taxon>Eukaryota</taxon>
        <taxon>Viridiplantae</taxon>
        <taxon>Streptophyta</taxon>
        <taxon>Embryophyta</taxon>
        <taxon>Tracheophyta</taxon>
        <taxon>Spermatophyta</taxon>
        <taxon>Magnoliopsida</taxon>
        <taxon>eudicotyledons</taxon>
        <taxon>Gunneridae</taxon>
        <taxon>Pentapetalae</taxon>
        <taxon>Caryophyllales</taxon>
        <taxon>Caryophyllaceae</taxon>
        <taxon>Caryophylleae</taxon>
        <taxon>Saponaria</taxon>
    </lineage>
</organism>
<evidence type="ECO:0000313" key="2">
    <source>
        <dbReference type="Proteomes" id="UP001443914"/>
    </source>
</evidence>
<protein>
    <submittedName>
        <fullName evidence="1">Uncharacterized protein</fullName>
    </submittedName>
</protein>
<comment type="caution">
    <text evidence="1">The sequence shown here is derived from an EMBL/GenBank/DDBJ whole genome shotgun (WGS) entry which is preliminary data.</text>
</comment>
<dbReference type="EMBL" id="JBDFQZ010000004">
    <property type="protein sequence ID" value="KAK9733609.1"/>
    <property type="molecule type" value="Genomic_DNA"/>
</dbReference>
<sequence>MSSQQSSVLNTPPVKRNMSLDPIYNDSESTDVFSLIDAEMYMYLVHGNKDEVLKMGVHLLELKSEEDENSVLHIAACAGQSRLISDIIPLCKDIVKSKTCKGDTAFHCTAKSAQLDALLALMG</sequence>
<reference evidence="1" key="1">
    <citation type="submission" date="2024-03" db="EMBL/GenBank/DDBJ databases">
        <title>WGS assembly of Saponaria officinalis var. Norfolk2.</title>
        <authorList>
            <person name="Jenkins J."/>
            <person name="Shu S."/>
            <person name="Grimwood J."/>
            <person name="Barry K."/>
            <person name="Goodstein D."/>
            <person name="Schmutz J."/>
            <person name="Leebens-Mack J."/>
            <person name="Osbourn A."/>
        </authorList>
    </citation>
    <scope>NUCLEOTIDE SEQUENCE [LARGE SCALE GENOMIC DNA]</scope>
    <source>
        <strain evidence="1">JIC</strain>
    </source>
</reference>
<dbReference type="AlphaFoldDB" id="A0AAW1LDK3"/>